<dbReference type="InterPro" id="IPR036086">
    <property type="entry name" value="ParB/Sulfiredoxin_sf"/>
</dbReference>
<name>D5L2D4_9VIRU</name>
<dbReference type="PANTHER" id="PTHR33375:SF1">
    <property type="entry name" value="CHROMOSOME-PARTITIONING PROTEIN PARB-RELATED"/>
    <property type="match status" value="1"/>
</dbReference>
<dbReference type="SMART" id="SM00470">
    <property type="entry name" value="ParB"/>
    <property type="match status" value="1"/>
</dbReference>
<sequence length="323" mass="37072">MTGDYEEISDSRLPDTYDELVPVERLRHGEHNVRRSTPSDNLVRSIERDGVEKPLITRRPEPDAAVLHVTDGWQRYQAARELGWRTLPVNVYTDTMEALQAAERNSIVDEWTTYQAARHVQSLYQESAADADDSALLAKIGDQTSRSTQTVKRYLKAFQLPSVLLPLLKNRGNITDADYQPLKNHRDDVRQYDGLSWQVAEVLGEYRGDVSDDFLIKVALETLDYNSSNAIELVHEVLNDETDTETIQMAEYKLFNGVSVDEEDRMLIPRFTMRLDPEKREALMDHIQTRKVHLTDAVEERVREFADDVESCSGSTKPLDRFD</sequence>
<dbReference type="GO" id="GO:0007059">
    <property type="term" value="P:chromosome segregation"/>
    <property type="evidence" value="ECO:0007669"/>
    <property type="project" value="TreeGrafter"/>
</dbReference>
<dbReference type="SUPFAM" id="SSF110849">
    <property type="entry name" value="ParB/Sulfiredoxin"/>
    <property type="match status" value="1"/>
</dbReference>
<evidence type="ECO:0000313" key="2">
    <source>
        <dbReference type="EMBL" id="ADE29193.1"/>
    </source>
</evidence>
<dbReference type="InterPro" id="IPR050336">
    <property type="entry name" value="Chromosome_partition/occlusion"/>
</dbReference>
<dbReference type="InterPro" id="IPR003115">
    <property type="entry name" value="ParB_N"/>
</dbReference>
<organism evidence="2">
    <name type="scientific">uncultured virus</name>
    <dbReference type="NCBI Taxonomy" id="340016"/>
    <lineage>
        <taxon>Viruses</taxon>
        <taxon>environmental samples</taxon>
    </lineage>
</organism>
<protein>
    <submittedName>
        <fullName evidence="2">ParB-like nuclease</fullName>
    </submittedName>
</protein>
<feature type="domain" description="ParB-like N-terminal" evidence="1">
    <location>
        <begin position="19"/>
        <end position="105"/>
    </location>
</feature>
<dbReference type="EMBL" id="GU735176">
    <property type="protein sequence ID" value="ADE29193.1"/>
    <property type="molecule type" value="Genomic_DNA"/>
</dbReference>
<accession>D5L2D4</accession>
<evidence type="ECO:0000259" key="1">
    <source>
        <dbReference type="SMART" id="SM00470"/>
    </source>
</evidence>
<proteinExistence type="predicted"/>
<dbReference type="Gene3D" id="3.90.1530.10">
    <property type="entry name" value="Conserved hypothetical protein from pyrococcus furiosus pfu- 392566-001, ParB domain"/>
    <property type="match status" value="1"/>
</dbReference>
<dbReference type="Pfam" id="PF02195">
    <property type="entry name" value="ParB_N"/>
    <property type="match status" value="1"/>
</dbReference>
<dbReference type="PANTHER" id="PTHR33375">
    <property type="entry name" value="CHROMOSOME-PARTITIONING PROTEIN PARB-RELATED"/>
    <property type="match status" value="1"/>
</dbReference>
<reference evidence="2" key="1">
    <citation type="journal article" date="2010" name="Environ. Microbiol.">
        <title>The metavirome of a hypersaline environment.</title>
        <authorList>
            <person name="Santos F."/>
            <person name="Yarza P."/>
            <person name="Parro V."/>
            <person name="Briones C."/>
            <person name="Anton J."/>
        </authorList>
    </citation>
    <scope>NUCLEOTIDE SEQUENCE</scope>
</reference>